<dbReference type="InterPro" id="IPR050143">
    <property type="entry name" value="TRIM/RBCC"/>
</dbReference>
<dbReference type="SUPFAM" id="SSF49899">
    <property type="entry name" value="Concanavalin A-like lectins/glucanases"/>
    <property type="match status" value="1"/>
</dbReference>
<proteinExistence type="predicted"/>
<dbReference type="InterPro" id="IPR003877">
    <property type="entry name" value="SPRY_dom"/>
</dbReference>
<dbReference type="AlphaFoldDB" id="A0A674JCV9"/>
<dbReference type="PANTHER" id="PTHR24103">
    <property type="entry name" value="E3 UBIQUITIN-PROTEIN LIGASE TRIM"/>
    <property type="match status" value="1"/>
</dbReference>
<evidence type="ECO:0000259" key="1">
    <source>
        <dbReference type="PROSITE" id="PS50188"/>
    </source>
</evidence>
<sequence length="233" mass="25478">MAGAGCWGVGGGSGCGLWEGVWVWEGILTWGRGVRVRALGGIAYSFPCQPPLCARGIHHYHPPLNGCQFSHSPVAPWGLPLLSHISLLVPTPAHSPPCPSGASPAPSTDSVTLSPVDVILDPDTAHPNLVLSEDRKRVRHGDTRQDLPDNPERFDCCHCVLGAEGFTGGRRYWEVEVGDMTDWMLGVCRESVSRKGWVILTTENGYWAMWLWDGEYKVLTSPRTSLPMSVRPR</sequence>
<evidence type="ECO:0000313" key="2">
    <source>
        <dbReference type="Ensembl" id="ENSTMTP00000019671.1"/>
    </source>
</evidence>
<dbReference type="Proteomes" id="UP000472274">
    <property type="component" value="Unplaced"/>
</dbReference>
<evidence type="ECO:0000313" key="3">
    <source>
        <dbReference type="Proteomes" id="UP000472274"/>
    </source>
</evidence>
<dbReference type="InterPro" id="IPR006574">
    <property type="entry name" value="PRY"/>
</dbReference>
<keyword evidence="3" id="KW-1185">Reference proteome</keyword>
<name>A0A674JCV9_9SAUR</name>
<organism evidence="2 3">
    <name type="scientific">Terrapene triunguis</name>
    <name type="common">Three-toed box turtle</name>
    <dbReference type="NCBI Taxonomy" id="2587831"/>
    <lineage>
        <taxon>Eukaryota</taxon>
        <taxon>Metazoa</taxon>
        <taxon>Chordata</taxon>
        <taxon>Craniata</taxon>
        <taxon>Vertebrata</taxon>
        <taxon>Euteleostomi</taxon>
        <taxon>Archelosauria</taxon>
        <taxon>Testudinata</taxon>
        <taxon>Testudines</taxon>
        <taxon>Cryptodira</taxon>
        <taxon>Durocryptodira</taxon>
        <taxon>Testudinoidea</taxon>
        <taxon>Emydidae</taxon>
        <taxon>Terrapene</taxon>
    </lineage>
</organism>
<accession>A0A674JCV9</accession>
<reference evidence="2" key="1">
    <citation type="submission" date="2025-08" db="UniProtKB">
        <authorList>
            <consortium name="Ensembl"/>
        </authorList>
    </citation>
    <scope>IDENTIFICATION</scope>
</reference>
<dbReference type="InterPro" id="IPR013320">
    <property type="entry name" value="ConA-like_dom_sf"/>
</dbReference>
<feature type="domain" description="B30.2/SPRY" evidence="1">
    <location>
        <begin position="98"/>
        <end position="233"/>
    </location>
</feature>
<dbReference type="PRINTS" id="PR01407">
    <property type="entry name" value="BUTYPHLNCDUF"/>
</dbReference>
<dbReference type="InterPro" id="IPR043136">
    <property type="entry name" value="B30.2/SPRY_sf"/>
</dbReference>
<dbReference type="FunFam" id="2.60.120.920:FF:000004">
    <property type="entry name" value="Butyrophilin subfamily 1 member A1"/>
    <property type="match status" value="1"/>
</dbReference>
<dbReference type="Ensembl" id="ENSTMTT00000020362.1">
    <property type="protein sequence ID" value="ENSTMTP00000019671.1"/>
    <property type="gene ID" value="ENSTMTG00000014454.1"/>
</dbReference>
<dbReference type="PROSITE" id="PS50188">
    <property type="entry name" value="B302_SPRY"/>
    <property type="match status" value="1"/>
</dbReference>
<dbReference type="Pfam" id="PF13765">
    <property type="entry name" value="PRY"/>
    <property type="match status" value="1"/>
</dbReference>
<reference evidence="2" key="2">
    <citation type="submission" date="2025-09" db="UniProtKB">
        <authorList>
            <consortium name="Ensembl"/>
        </authorList>
    </citation>
    <scope>IDENTIFICATION</scope>
</reference>
<dbReference type="SMART" id="SM00589">
    <property type="entry name" value="PRY"/>
    <property type="match status" value="1"/>
</dbReference>
<dbReference type="InParanoid" id="A0A674JCV9"/>
<dbReference type="InterPro" id="IPR001870">
    <property type="entry name" value="B30.2/SPRY"/>
</dbReference>
<dbReference type="InterPro" id="IPR003879">
    <property type="entry name" value="Butyrophylin_SPRY"/>
</dbReference>
<dbReference type="Gene3D" id="2.60.120.920">
    <property type="match status" value="1"/>
</dbReference>
<dbReference type="GeneTree" id="ENSGT01040000240385"/>
<protein>
    <recommendedName>
        <fullName evidence="1">B30.2/SPRY domain-containing protein</fullName>
    </recommendedName>
</protein>
<dbReference type="Pfam" id="PF00622">
    <property type="entry name" value="SPRY"/>
    <property type="match status" value="1"/>
</dbReference>